<keyword evidence="1" id="KW-0812">Transmembrane</keyword>
<organism evidence="3 4">
    <name type="scientific">Corynebacterium coyleae</name>
    <dbReference type="NCBI Taxonomy" id="53374"/>
    <lineage>
        <taxon>Bacteria</taxon>
        <taxon>Bacillati</taxon>
        <taxon>Actinomycetota</taxon>
        <taxon>Actinomycetes</taxon>
        <taxon>Mycobacteriales</taxon>
        <taxon>Corynebacteriaceae</taxon>
        <taxon>Corynebacterium</taxon>
    </lineage>
</organism>
<keyword evidence="1" id="KW-0472">Membrane</keyword>
<sequence>MDLHAQFAQLRTPGYRRSVIIRRIVAVVLVIAAALHVIVGVSRDDPAVVVFAREVAPGTTLTGEDVALRRLPADAVPQGALSDLALAEGQLLAAAASAGEVVTSTRLVGPDLTATLVAEEPPGEEFSLVPVPVAESDIIPLLHHGARVDVIAQGPRTVATGGRVVTSGEKGTVLVLFRQSQAEAVAAASLDGPLTLLLSRHIQPPSIP</sequence>
<evidence type="ECO:0000313" key="4">
    <source>
        <dbReference type="Proteomes" id="UP000591626"/>
    </source>
</evidence>
<evidence type="ECO:0000256" key="1">
    <source>
        <dbReference type="SAM" id="Phobius"/>
    </source>
</evidence>
<evidence type="ECO:0000259" key="2">
    <source>
        <dbReference type="SMART" id="SM00858"/>
    </source>
</evidence>
<dbReference type="Pfam" id="PF08666">
    <property type="entry name" value="SAF"/>
    <property type="match status" value="1"/>
</dbReference>
<dbReference type="AlphaFoldDB" id="A0AAP6XMT8"/>
<dbReference type="SMART" id="SM00858">
    <property type="entry name" value="SAF"/>
    <property type="match status" value="1"/>
</dbReference>
<dbReference type="EMBL" id="JAAUVV010000011">
    <property type="protein sequence ID" value="NJJ04087.1"/>
    <property type="molecule type" value="Genomic_DNA"/>
</dbReference>
<feature type="transmembrane region" description="Helical" evidence="1">
    <location>
        <begin position="20"/>
        <end position="39"/>
    </location>
</feature>
<dbReference type="InterPro" id="IPR013974">
    <property type="entry name" value="SAF"/>
</dbReference>
<comment type="caution">
    <text evidence="3">The sequence shown here is derived from an EMBL/GenBank/DDBJ whole genome shotgun (WGS) entry which is preliminary data.</text>
</comment>
<feature type="domain" description="SAF" evidence="2">
    <location>
        <begin position="46"/>
        <end position="108"/>
    </location>
</feature>
<accession>A0AAP6XMT8</accession>
<proteinExistence type="predicted"/>
<reference evidence="3 4" key="1">
    <citation type="submission" date="2020-03" db="EMBL/GenBank/DDBJ databases">
        <title>Draft genome sequences of bacterial isolates from the female urobiome.</title>
        <authorList>
            <person name="Miller-Ensminger T."/>
            <person name="Wolfe A.J."/>
            <person name="Putonti C."/>
        </authorList>
    </citation>
    <scope>NUCLEOTIDE SEQUENCE [LARGE SCALE GENOMIC DNA]</scope>
    <source>
        <strain evidence="3 4">UMB8490</strain>
    </source>
</reference>
<evidence type="ECO:0000313" key="3">
    <source>
        <dbReference type="EMBL" id="NJJ04087.1"/>
    </source>
</evidence>
<dbReference type="RefSeq" id="WP_070570938.1">
    <property type="nucleotide sequence ID" value="NZ_JAAUVV010000011.1"/>
</dbReference>
<protein>
    <recommendedName>
        <fullName evidence="2">SAF domain-containing protein</fullName>
    </recommendedName>
</protein>
<gene>
    <name evidence="3" type="ORF">HC138_06955</name>
</gene>
<dbReference type="Gene3D" id="3.90.1210.10">
    <property type="entry name" value="Antifreeze-like/N-acetylneuraminic acid synthase C-terminal domain"/>
    <property type="match status" value="1"/>
</dbReference>
<keyword evidence="1" id="KW-1133">Transmembrane helix</keyword>
<dbReference type="CDD" id="cd11614">
    <property type="entry name" value="SAF_CpaB_FlgA_like"/>
    <property type="match status" value="1"/>
</dbReference>
<name>A0AAP6XMT8_9CORY</name>
<dbReference type="Proteomes" id="UP000591626">
    <property type="component" value="Unassembled WGS sequence"/>
</dbReference>